<sequence>MSEIRLTRDELQRFRGKTLPDLISDEVRLLFVGINPGLRTAAVQAHFAPRGNRFWPALHRAGITDRLIDASSGFAPADRNYLLRRGIGITNLVERATANADELTADELVEGGRRLHRTIRRLSPRVVAVLGITAYRLAFGERRAQAGKQVSPYPATELWVVPNPSGRNAHASLSGLAAAYGEVARAAGIPTR</sequence>
<reference evidence="5 6" key="1">
    <citation type="submission" date="2016-06" db="EMBL/GenBank/DDBJ databases">
        <authorList>
            <person name="Sutton G."/>
            <person name="Brinkac L."/>
            <person name="Sanka R."/>
            <person name="Adams M."/>
            <person name="Lau E."/>
            <person name="Sam S."/>
            <person name="Sreng N."/>
            <person name="Him V."/>
            <person name="Kerleguer A."/>
            <person name="Cheng S."/>
        </authorList>
    </citation>
    <scope>NUCLEOTIDE SEQUENCE [LARGE SCALE GENOMIC DNA]</scope>
    <source>
        <strain evidence="5 6">E2978</strain>
    </source>
</reference>
<evidence type="ECO:0000256" key="3">
    <source>
        <dbReference type="ARBA" id="ARBA00023204"/>
    </source>
</evidence>
<dbReference type="PANTHER" id="PTHR12159">
    <property type="entry name" value="G/T AND G/U MISMATCH-SPECIFIC DNA GLYCOSYLASE"/>
    <property type="match status" value="1"/>
</dbReference>
<dbReference type="CDD" id="cd10028">
    <property type="entry name" value="UDG-F2_TDG_MUG"/>
    <property type="match status" value="1"/>
</dbReference>
<dbReference type="GO" id="GO:0006281">
    <property type="term" value="P:DNA repair"/>
    <property type="evidence" value="ECO:0007669"/>
    <property type="project" value="UniProtKB-KW"/>
</dbReference>
<dbReference type="AlphaFoldDB" id="A0ABD6NSS7"/>
<accession>A0ABD6NSS7</accession>
<dbReference type="Proteomes" id="UP000092086">
    <property type="component" value="Unassembled WGS sequence"/>
</dbReference>
<keyword evidence="2" id="KW-0378">Hydrolase</keyword>
<evidence type="ECO:0000256" key="2">
    <source>
        <dbReference type="ARBA" id="ARBA00022801"/>
    </source>
</evidence>
<dbReference type="EMBL" id="LZIT01000343">
    <property type="protein sequence ID" value="OBG27187.1"/>
    <property type="molecule type" value="Genomic_DNA"/>
</dbReference>
<dbReference type="InterPro" id="IPR015637">
    <property type="entry name" value="MUG/TDG"/>
</dbReference>
<comment type="caution">
    <text evidence="5">The sequence shown here is derived from an EMBL/GenBank/DDBJ whole genome shotgun (WGS) entry which is preliminary data.</text>
</comment>
<name>A0ABD6NSS7_9MYCO</name>
<evidence type="ECO:0000259" key="4">
    <source>
        <dbReference type="SMART" id="SM00986"/>
    </source>
</evidence>
<keyword evidence="1" id="KW-0227">DNA damage</keyword>
<evidence type="ECO:0000313" key="6">
    <source>
        <dbReference type="Proteomes" id="UP000092086"/>
    </source>
</evidence>
<keyword evidence="3" id="KW-0234">DNA repair</keyword>
<protein>
    <submittedName>
        <fullName evidence="5">Mismatch-specific DNA-glycosylase</fullName>
    </submittedName>
</protein>
<dbReference type="Pfam" id="PF03167">
    <property type="entry name" value="UDG"/>
    <property type="match status" value="1"/>
</dbReference>
<evidence type="ECO:0000256" key="1">
    <source>
        <dbReference type="ARBA" id="ARBA00022763"/>
    </source>
</evidence>
<dbReference type="PANTHER" id="PTHR12159:SF9">
    <property type="entry name" value="G_T MISMATCH-SPECIFIC THYMINE DNA GLYCOSYLASE"/>
    <property type="match status" value="1"/>
</dbReference>
<evidence type="ECO:0000313" key="5">
    <source>
        <dbReference type="EMBL" id="OBG27187.1"/>
    </source>
</evidence>
<dbReference type="InterPro" id="IPR036895">
    <property type="entry name" value="Uracil-DNA_glycosylase-like_sf"/>
</dbReference>
<dbReference type="GO" id="GO:0016787">
    <property type="term" value="F:hydrolase activity"/>
    <property type="evidence" value="ECO:0007669"/>
    <property type="project" value="UniProtKB-KW"/>
</dbReference>
<gene>
    <name evidence="5" type="ORF">A5672_05585</name>
</gene>
<feature type="domain" description="Uracil-DNA glycosylase-like" evidence="4">
    <location>
        <begin position="20"/>
        <end position="184"/>
    </location>
</feature>
<organism evidence="5 6">
    <name type="scientific">Mycobacterium alsense</name>
    <dbReference type="NCBI Taxonomy" id="324058"/>
    <lineage>
        <taxon>Bacteria</taxon>
        <taxon>Bacillati</taxon>
        <taxon>Actinomycetota</taxon>
        <taxon>Actinomycetes</taxon>
        <taxon>Mycobacteriales</taxon>
        <taxon>Mycobacteriaceae</taxon>
        <taxon>Mycobacterium</taxon>
    </lineage>
</organism>
<dbReference type="SMART" id="SM00987">
    <property type="entry name" value="UreE_C"/>
    <property type="match status" value="1"/>
</dbReference>
<dbReference type="InterPro" id="IPR005122">
    <property type="entry name" value="Uracil-DNA_glycosylase-like"/>
</dbReference>
<dbReference type="SMART" id="SM00986">
    <property type="entry name" value="UDG"/>
    <property type="match status" value="1"/>
</dbReference>
<dbReference type="Gene3D" id="3.40.470.10">
    <property type="entry name" value="Uracil-DNA glycosylase-like domain"/>
    <property type="match status" value="1"/>
</dbReference>
<proteinExistence type="predicted"/>
<dbReference type="SUPFAM" id="SSF52141">
    <property type="entry name" value="Uracil-DNA glycosylase-like"/>
    <property type="match status" value="1"/>
</dbReference>